<dbReference type="InterPro" id="IPR013324">
    <property type="entry name" value="RNA_pol_sigma_r3/r4-like"/>
</dbReference>
<name>A0ABV1E8I4_9FIRM</name>
<evidence type="ECO:0000313" key="2">
    <source>
        <dbReference type="Proteomes" id="UP001464378"/>
    </source>
</evidence>
<dbReference type="InterPro" id="IPR036388">
    <property type="entry name" value="WH-like_DNA-bd_sf"/>
</dbReference>
<sequence length="205" mass="23529">MLESIRVLGVIQEPFFHTLTSQYGSMSRVAAQSSNSAFLLPKLGSMANAYDLLGPRASSKLFKSQKFEQLGGIMKTIKIKDYYGVEQVVPVSDEVYEEWLELQREEDRQRKRISYHHYGVPLDDVLINMAATGPDPVSDEVVRRDEAVRLYEAISKLTPIQRRRVMMLLEDMNCWQIAKAEGRDPSVIYRSVEKSFLRLRILLKG</sequence>
<keyword evidence="2" id="KW-1185">Reference proteome</keyword>
<organism evidence="1 2">
    <name type="scientific">Pseudoflavonifractor intestinihominis</name>
    <dbReference type="NCBI Taxonomy" id="3133171"/>
    <lineage>
        <taxon>Bacteria</taxon>
        <taxon>Bacillati</taxon>
        <taxon>Bacillota</taxon>
        <taxon>Clostridia</taxon>
        <taxon>Eubacteriales</taxon>
        <taxon>Oscillospiraceae</taxon>
        <taxon>Pseudoflavonifractor</taxon>
    </lineage>
</organism>
<proteinExistence type="predicted"/>
<accession>A0ABV1E8I4</accession>
<reference evidence="1 2" key="1">
    <citation type="submission" date="2024-03" db="EMBL/GenBank/DDBJ databases">
        <title>Human intestinal bacterial collection.</title>
        <authorList>
            <person name="Pauvert C."/>
            <person name="Hitch T.C.A."/>
            <person name="Clavel T."/>
        </authorList>
    </citation>
    <scope>NUCLEOTIDE SEQUENCE [LARGE SCALE GENOMIC DNA]</scope>
    <source>
        <strain evidence="1 2">CLA-AP-H29</strain>
    </source>
</reference>
<comment type="caution">
    <text evidence="1">The sequence shown here is derived from an EMBL/GenBank/DDBJ whole genome shotgun (WGS) entry which is preliminary data.</text>
</comment>
<gene>
    <name evidence="1" type="ORF">WMO64_09105</name>
</gene>
<protein>
    <recommendedName>
        <fullName evidence="3">RNA polymerase sigma factor, sigma-70 family</fullName>
    </recommendedName>
</protein>
<dbReference type="SUPFAM" id="SSF88659">
    <property type="entry name" value="Sigma3 and sigma4 domains of RNA polymerase sigma factors"/>
    <property type="match status" value="1"/>
</dbReference>
<dbReference type="Gene3D" id="1.10.10.10">
    <property type="entry name" value="Winged helix-like DNA-binding domain superfamily/Winged helix DNA-binding domain"/>
    <property type="match status" value="1"/>
</dbReference>
<dbReference type="RefSeq" id="WP_349231764.1">
    <property type="nucleotide sequence ID" value="NZ_JBBMFK010000013.1"/>
</dbReference>
<evidence type="ECO:0008006" key="3">
    <source>
        <dbReference type="Google" id="ProtNLM"/>
    </source>
</evidence>
<evidence type="ECO:0000313" key="1">
    <source>
        <dbReference type="EMBL" id="MEQ2443629.1"/>
    </source>
</evidence>
<dbReference type="Proteomes" id="UP001464378">
    <property type="component" value="Unassembled WGS sequence"/>
</dbReference>
<dbReference type="EMBL" id="JBBMFK010000013">
    <property type="protein sequence ID" value="MEQ2443629.1"/>
    <property type="molecule type" value="Genomic_DNA"/>
</dbReference>